<proteinExistence type="predicted"/>
<name>A0A409Y3N5_9AGAR</name>
<feature type="compositionally biased region" description="Polar residues" evidence="1">
    <location>
        <begin position="48"/>
        <end position="64"/>
    </location>
</feature>
<accession>A0A409Y3N5</accession>
<dbReference type="EMBL" id="NHYE01001222">
    <property type="protein sequence ID" value="PPQ97602.1"/>
    <property type="molecule type" value="Genomic_DNA"/>
</dbReference>
<organism evidence="2 3">
    <name type="scientific">Gymnopilus dilepis</name>
    <dbReference type="NCBI Taxonomy" id="231916"/>
    <lineage>
        <taxon>Eukaryota</taxon>
        <taxon>Fungi</taxon>
        <taxon>Dikarya</taxon>
        <taxon>Basidiomycota</taxon>
        <taxon>Agaricomycotina</taxon>
        <taxon>Agaricomycetes</taxon>
        <taxon>Agaricomycetidae</taxon>
        <taxon>Agaricales</taxon>
        <taxon>Agaricineae</taxon>
        <taxon>Hymenogastraceae</taxon>
        <taxon>Gymnopilus</taxon>
    </lineage>
</organism>
<sequence>MAAQQEIKYYYNTPYPPSFQPQQSNVLSSQPPRRPDFTRHHPQPNDAIISSTPGLYTTIIQPSPNIAPREEESADDSEDTIVNDDKVSFQSNSEWNKRKRRNWTHKWEKLLFSEEEIRDAHGLILNRSSLPAPQRRPIYICSLEAHIDHLHAQLEQLGIWPAPPEDVLQCSGMNSKSAKSAIGTLSFDISSLDKSIQDIEIKNKNLEKVLGELYYLPMQ</sequence>
<protein>
    <submittedName>
        <fullName evidence="2">Uncharacterized protein</fullName>
    </submittedName>
</protein>
<dbReference type="Proteomes" id="UP000284706">
    <property type="component" value="Unassembled WGS sequence"/>
</dbReference>
<evidence type="ECO:0000256" key="1">
    <source>
        <dbReference type="SAM" id="MobiDB-lite"/>
    </source>
</evidence>
<comment type="caution">
    <text evidence="2">The sequence shown here is derived from an EMBL/GenBank/DDBJ whole genome shotgun (WGS) entry which is preliminary data.</text>
</comment>
<dbReference type="AlphaFoldDB" id="A0A409Y3N5"/>
<evidence type="ECO:0000313" key="3">
    <source>
        <dbReference type="Proteomes" id="UP000284706"/>
    </source>
</evidence>
<gene>
    <name evidence="2" type="ORF">CVT26_002401</name>
</gene>
<feature type="region of interest" description="Disordered" evidence="1">
    <location>
        <begin position="12"/>
        <end position="93"/>
    </location>
</feature>
<feature type="compositionally biased region" description="Polar residues" evidence="1">
    <location>
        <begin position="20"/>
        <end position="31"/>
    </location>
</feature>
<keyword evidence="3" id="KW-1185">Reference proteome</keyword>
<evidence type="ECO:0000313" key="2">
    <source>
        <dbReference type="EMBL" id="PPQ97602.1"/>
    </source>
</evidence>
<dbReference type="OrthoDB" id="3245901at2759"/>
<dbReference type="InParanoid" id="A0A409Y3N5"/>
<feature type="compositionally biased region" description="Acidic residues" evidence="1">
    <location>
        <begin position="72"/>
        <end position="82"/>
    </location>
</feature>
<reference evidence="2 3" key="1">
    <citation type="journal article" date="2018" name="Evol. Lett.">
        <title>Horizontal gene cluster transfer increased hallucinogenic mushroom diversity.</title>
        <authorList>
            <person name="Reynolds H.T."/>
            <person name="Vijayakumar V."/>
            <person name="Gluck-Thaler E."/>
            <person name="Korotkin H.B."/>
            <person name="Matheny P.B."/>
            <person name="Slot J.C."/>
        </authorList>
    </citation>
    <scope>NUCLEOTIDE SEQUENCE [LARGE SCALE GENOMIC DNA]</scope>
    <source>
        <strain evidence="2 3">SRW20</strain>
    </source>
</reference>